<protein>
    <submittedName>
        <fullName evidence="2">Uncharacterized protein</fullName>
    </submittedName>
</protein>
<gene>
    <name evidence="2" type="ORF">EMA8858_04188</name>
</gene>
<dbReference type="Proteomes" id="UP000837932">
    <property type="component" value="Unassembled WGS sequence"/>
</dbReference>
<evidence type="ECO:0000256" key="1">
    <source>
        <dbReference type="SAM" id="Phobius"/>
    </source>
</evidence>
<dbReference type="RefSeq" id="WP_238808859.1">
    <property type="nucleotide sequence ID" value="NZ_CAKLPY010000011.1"/>
</dbReference>
<keyword evidence="1" id="KW-0472">Membrane</keyword>
<proteinExistence type="predicted"/>
<comment type="caution">
    <text evidence="2">The sequence shown here is derived from an EMBL/GenBank/DDBJ whole genome shotgun (WGS) entry which is preliminary data.</text>
</comment>
<organism evidence="2 3">
    <name type="scientific">Emticicia aquatica</name>
    <dbReference type="NCBI Taxonomy" id="1681835"/>
    <lineage>
        <taxon>Bacteria</taxon>
        <taxon>Pseudomonadati</taxon>
        <taxon>Bacteroidota</taxon>
        <taxon>Cytophagia</taxon>
        <taxon>Cytophagales</taxon>
        <taxon>Leadbetterellaceae</taxon>
        <taxon>Emticicia</taxon>
    </lineage>
</organism>
<evidence type="ECO:0000313" key="2">
    <source>
        <dbReference type="EMBL" id="CAH0998053.1"/>
    </source>
</evidence>
<keyword evidence="3" id="KW-1185">Reference proteome</keyword>
<keyword evidence="1" id="KW-0812">Transmembrane</keyword>
<sequence length="183" mass="21357">MSDFLNKNNHIGDLSIELDKLMEVINNSDTGFNVKQETYHKNASYAKKYWELKYMIEKLESDRYIYRTDIFKGDIKANDDWSYKLTLDGVLFLENGGYKNRNKKVRLNNTWVVVKIIANIINAVSIMSIAFLSYMVSKDTKLKDDKIELQEREIGRLTSKLDTHKYKIHNNSIKDSSNTDGNK</sequence>
<feature type="transmembrane region" description="Helical" evidence="1">
    <location>
        <begin position="116"/>
        <end position="136"/>
    </location>
</feature>
<evidence type="ECO:0000313" key="3">
    <source>
        <dbReference type="Proteomes" id="UP000837932"/>
    </source>
</evidence>
<keyword evidence="1" id="KW-1133">Transmembrane helix</keyword>
<dbReference type="EMBL" id="CAKLPY010000011">
    <property type="protein sequence ID" value="CAH0998053.1"/>
    <property type="molecule type" value="Genomic_DNA"/>
</dbReference>
<reference evidence="2" key="1">
    <citation type="submission" date="2021-12" db="EMBL/GenBank/DDBJ databases">
        <authorList>
            <person name="Rodrigo-Torres L."/>
            <person name="Arahal R. D."/>
            <person name="Lucena T."/>
        </authorList>
    </citation>
    <scope>NUCLEOTIDE SEQUENCE</scope>
    <source>
        <strain evidence="2">CECT 8858</strain>
    </source>
</reference>
<accession>A0ABM9AWX2</accession>
<name>A0ABM9AWX2_9BACT</name>